<dbReference type="EMBL" id="RKHK01000001">
    <property type="protein sequence ID" value="ROR72300.1"/>
    <property type="molecule type" value="Genomic_DNA"/>
</dbReference>
<feature type="transmembrane region" description="Helical" evidence="2">
    <location>
        <begin position="40"/>
        <end position="62"/>
    </location>
</feature>
<sequence>MTVVLPGELSQHPYPGVPGPGDELPAQAPLARVPLRRPRVLPAIGFGLLLLFGAVVPIALAMSHVNDRYIGWEYQLPMEQANELTLAPRSEALVWAPERHAESLTCEAMSSVGTALPMVPAMPQDHDDYVAVWRFATGNGEVSLTCTVAQDGSGGAPTSTIWLGEEPDLTYLPALQTTLLLFGGALVIAAVVPAVVILAQPVHLLRSLSTGGPRAARRGRSRSSSRGRRP</sequence>
<proteinExistence type="predicted"/>
<comment type="caution">
    <text evidence="3">The sequence shown here is derived from an EMBL/GenBank/DDBJ whole genome shotgun (WGS) entry which is preliminary data.</text>
</comment>
<accession>A0A3N2BAK3</accession>
<gene>
    <name evidence="3" type="ORF">EDD31_0651</name>
</gene>
<keyword evidence="2" id="KW-0472">Membrane</keyword>
<organism evidence="3 4">
    <name type="scientific">Bogoriella caseilytica</name>
    <dbReference type="NCBI Taxonomy" id="56055"/>
    <lineage>
        <taxon>Bacteria</taxon>
        <taxon>Bacillati</taxon>
        <taxon>Actinomycetota</taxon>
        <taxon>Actinomycetes</taxon>
        <taxon>Micrococcales</taxon>
        <taxon>Bogoriellaceae</taxon>
        <taxon>Bogoriella</taxon>
    </lineage>
</organism>
<feature type="region of interest" description="Disordered" evidence="1">
    <location>
        <begin position="1"/>
        <end position="23"/>
    </location>
</feature>
<feature type="region of interest" description="Disordered" evidence="1">
    <location>
        <begin position="209"/>
        <end position="230"/>
    </location>
</feature>
<dbReference type="AlphaFoldDB" id="A0A3N2BAK3"/>
<dbReference type="Proteomes" id="UP000280668">
    <property type="component" value="Unassembled WGS sequence"/>
</dbReference>
<feature type="transmembrane region" description="Helical" evidence="2">
    <location>
        <begin position="179"/>
        <end position="199"/>
    </location>
</feature>
<evidence type="ECO:0000313" key="3">
    <source>
        <dbReference type="EMBL" id="ROR72300.1"/>
    </source>
</evidence>
<evidence type="ECO:0000256" key="1">
    <source>
        <dbReference type="SAM" id="MobiDB-lite"/>
    </source>
</evidence>
<keyword evidence="2" id="KW-0812">Transmembrane</keyword>
<reference evidence="3 4" key="1">
    <citation type="submission" date="2018-11" db="EMBL/GenBank/DDBJ databases">
        <title>Sequencing the genomes of 1000 actinobacteria strains.</title>
        <authorList>
            <person name="Klenk H.-P."/>
        </authorList>
    </citation>
    <scope>NUCLEOTIDE SEQUENCE [LARGE SCALE GENOMIC DNA]</scope>
    <source>
        <strain evidence="3 4">DSM 11294</strain>
    </source>
</reference>
<protein>
    <submittedName>
        <fullName evidence="3">Uncharacterized protein</fullName>
    </submittedName>
</protein>
<keyword evidence="4" id="KW-1185">Reference proteome</keyword>
<evidence type="ECO:0000313" key="4">
    <source>
        <dbReference type="Proteomes" id="UP000280668"/>
    </source>
</evidence>
<keyword evidence="2" id="KW-1133">Transmembrane helix</keyword>
<feature type="compositionally biased region" description="Basic residues" evidence="1">
    <location>
        <begin position="215"/>
        <end position="230"/>
    </location>
</feature>
<evidence type="ECO:0000256" key="2">
    <source>
        <dbReference type="SAM" id="Phobius"/>
    </source>
</evidence>
<name>A0A3N2BAK3_9MICO</name>